<keyword evidence="5" id="KW-0539">Nucleus</keyword>
<protein>
    <recommendedName>
        <fullName evidence="7">AP2/ERF domain-containing protein</fullName>
    </recommendedName>
</protein>
<evidence type="ECO:0000313" key="8">
    <source>
        <dbReference type="EMBL" id="KAG6747849.1"/>
    </source>
</evidence>
<keyword evidence="4" id="KW-0804">Transcription</keyword>
<feature type="compositionally biased region" description="Low complexity" evidence="6">
    <location>
        <begin position="365"/>
        <end position="380"/>
    </location>
</feature>
<dbReference type="Proteomes" id="UP000886885">
    <property type="component" value="Chromosome 14D"/>
</dbReference>
<sequence length="394" mass="43716">MYSQAASRSDFALLESIRHHLLEDEPVPEVNNGIQARPVYCESLSFNRLFSMENWSDILLQIDNSSQTMACDTQVPESLDMQWSLWNQVDSMTTTSNYEFEVSVEDASNYLPPPKGRNYKGVRRRPWGKYAAEIRDPKKNGARKWLGTYETPEDAAMAYDRAAFKLRGAKAKLNFPHLIGSSNYEPVRVTNKRYSPEPSSLSSSVSSLSEVDDESPKKKLGINTKKIYGQTASPSDFSLLKSTSQHLLEAEPVPEINAPIYCRGALGFSFLSSDQAGGASTTAPKGRNDYKGARRKPWEKKAAEIRDPTTNGARIWLGTCETPEDAALASDQAAFKMRGAKAKLDFPHLIGSIIAHRPVRVTDKLSSPEPSWSSLASLSSELDDGSPKQKPRMN</sequence>
<dbReference type="GO" id="GO:0009873">
    <property type="term" value="P:ethylene-activated signaling pathway"/>
    <property type="evidence" value="ECO:0007669"/>
    <property type="project" value="InterPro"/>
</dbReference>
<gene>
    <name evidence="8" type="ORF">POTOM_047740</name>
</gene>
<dbReference type="OrthoDB" id="851513at2759"/>
<feature type="region of interest" description="Disordered" evidence="6">
    <location>
        <begin position="194"/>
        <end position="216"/>
    </location>
</feature>
<dbReference type="AlphaFoldDB" id="A0A8X8CCJ8"/>
<evidence type="ECO:0000256" key="3">
    <source>
        <dbReference type="ARBA" id="ARBA00023125"/>
    </source>
</evidence>
<keyword evidence="3" id="KW-0238">DNA-binding</keyword>
<evidence type="ECO:0000256" key="6">
    <source>
        <dbReference type="SAM" id="MobiDB-lite"/>
    </source>
</evidence>
<name>A0A8X8CCJ8_POPTO</name>
<dbReference type="Pfam" id="PF00847">
    <property type="entry name" value="AP2"/>
    <property type="match status" value="1"/>
</dbReference>
<dbReference type="FunFam" id="3.30.730.10:FF:000001">
    <property type="entry name" value="Ethylene-responsive transcription factor 2"/>
    <property type="match status" value="1"/>
</dbReference>
<proteinExistence type="predicted"/>
<comment type="subcellular location">
    <subcellularLocation>
        <location evidence="1">Nucleus</location>
    </subcellularLocation>
</comment>
<evidence type="ECO:0000256" key="2">
    <source>
        <dbReference type="ARBA" id="ARBA00023015"/>
    </source>
</evidence>
<keyword evidence="2" id="KW-0805">Transcription regulation</keyword>
<reference evidence="8" key="1">
    <citation type="journal article" date="2020" name="bioRxiv">
        <title>Hybrid origin of Populus tomentosa Carr. identified through genome sequencing and phylogenomic analysis.</title>
        <authorList>
            <person name="An X."/>
            <person name="Gao K."/>
            <person name="Chen Z."/>
            <person name="Li J."/>
            <person name="Yang X."/>
            <person name="Yang X."/>
            <person name="Zhou J."/>
            <person name="Guo T."/>
            <person name="Zhao T."/>
            <person name="Huang S."/>
            <person name="Miao D."/>
            <person name="Khan W.U."/>
            <person name="Rao P."/>
            <person name="Ye M."/>
            <person name="Lei B."/>
            <person name="Liao W."/>
            <person name="Wang J."/>
            <person name="Ji L."/>
            <person name="Li Y."/>
            <person name="Guo B."/>
            <person name="Mustafa N.S."/>
            <person name="Li S."/>
            <person name="Yun Q."/>
            <person name="Keller S.R."/>
            <person name="Mao J."/>
            <person name="Zhang R."/>
            <person name="Strauss S.H."/>
        </authorList>
    </citation>
    <scope>NUCLEOTIDE SEQUENCE</scope>
    <source>
        <strain evidence="8">GM15</strain>
        <tissue evidence="8">Leaf</tissue>
    </source>
</reference>
<organism evidence="8 9">
    <name type="scientific">Populus tomentosa</name>
    <name type="common">Chinese white poplar</name>
    <dbReference type="NCBI Taxonomy" id="118781"/>
    <lineage>
        <taxon>Eukaryota</taxon>
        <taxon>Viridiplantae</taxon>
        <taxon>Streptophyta</taxon>
        <taxon>Embryophyta</taxon>
        <taxon>Tracheophyta</taxon>
        <taxon>Spermatophyta</taxon>
        <taxon>Magnoliopsida</taxon>
        <taxon>eudicotyledons</taxon>
        <taxon>Gunneridae</taxon>
        <taxon>Pentapetalae</taxon>
        <taxon>rosids</taxon>
        <taxon>fabids</taxon>
        <taxon>Malpighiales</taxon>
        <taxon>Salicaceae</taxon>
        <taxon>Saliceae</taxon>
        <taxon>Populus</taxon>
    </lineage>
</organism>
<dbReference type="SMART" id="SM00380">
    <property type="entry name" value="AP2"/>
    <property type="match status" value="2"/>
</dbReference>
<feature type="region of interest" description="Disordered" evidence="6">
    <location>
        <begin position="363"/>
        <end position="394"/>
    </location>
</feature>
<dbReference type="InterPro" id="IPR044808">
    <property type="entry name" value="ERF_plant"/>
</dbReference>
<feature type="compositionally biased region" description="Low complexity" evidence="6">
    <location>
        <begin position="196"/>
        <end position="209"/>
    </location>
</feature>
<accession>A0A8X8CCJ8</accession>
<feature type="region of interest" description="Disordered" evidence="6">
    <location>
        <begin position="277"/>
        <end position="299"/>
    </location>
</feature>
<evidence type="ECO:0000313" key="9">
    <source>
        <dbReference type="Proteomes" id="UP000886885"/>
    </source>
</evidence>
<dbReference type="EMBL" id="JAAWWB010000028">
    <property type="protein sequence ID" value="KAG6747849.1"/>
    <property type="molecule type" value="Genomic_DNA"/>
</dbReference>
<dbReference type="GO" id="GO:0003700">
    <property type="term" value="F:DNA-binding transcription factor activity"/>
    <property type="evidence" value="ECO:0007669"/>
    <property type="project" value="InterPro"/>
</dbReference>
<dbReference type="InterPro" id="IPR001471">
    <property type="entry name" value="AP2/ERF_dom"/>
</dbReference>
<evidence type="ECO:0000256" key="1">
    <source>
        <dbReference type="ARBA" id="ARBA00004123"/>
    </source>
</evidence>
<evidence type="ECO:0000259" key="7">
    <source>
        <dbReference type="PROSITE" id="PS51032"/>
    </source>
</evidence>
<dbReference type="CDD" id="cd00018">
    <property type="entry name" value="AP2"/>
    <property type="match status" value="2"/>
</dbReference>
<dbReference type="PROSITE" id="PS51032">
    <property type="entry name" value="AP2_ERF"/>
    <property type="match status" value="2"/>
</dbReference>
<dbReference type="GO" id="GO:0003677">
    <property type="term" value="F:DNA binding"/>
    <property type="evidence" value="ECO:0007669"/>
    <property type="project" value="UniProtKB-KW"/>
</dbReference>
<evidence type="ECO:0000256" key="4">
    <source>
        <dbReference type="ARBA" id="ARBA00023163"/>
    </source>
</evidence>
<dbReference type="PANTHER" id="PTHR31190">
    <property type="entry name" value="DNA-BINDING DOMAIN"/>
    <property type="match status" value="1"/>
</dbReference>
<keyword evidence="9" id="KW-1185">Reference proteome</keyword>
<comment type="caution">
    <text evidence="8">The sequence shown here is derived from an EMBL/GenBank/DDBJ whole genome shotgun (WGS) entry which is preliminary data.</text>
</comment>
<dbReference type="GO" id="GO:0005634">
    <property type="term" value="C:nucleus"/>
    <property type="evidence" value="ECO:0007669"/>
    <property type="project" value="UniProtKB-SubCell"/>
</dbReference>
<evidence type="ECO:0000256" key="5">
    <source>
        <dbReference type="ARBA" id="ARBA00023242"/>
    </source>
</evidence>
<dbReference type="PANTHER" id="PTHR31190:SF102">
    <property type="entry name" value="AP2_ERF DOMAIN-CONTAINING PROTEIN"/>
    <property type="match status" value="1"/>
</dbReference>
<feature type="domain" description="AP2/ERF" evidence="7">
    <location>
        <begin position="289"/>
        <end position="347"/>
    </location>
</feature>
<feature type="domain" description="AP2/ERF" evidence="7">
    <location>
        <begin position="118"/>
        <end position="176"/>
    </location>
</feature>